<feature type="transmembrane region" description="Helical" evidence="3">
    <location>
        <begin position="78"/>
        <end position="97"/>
    </location>
</feature>
<feature type="transmembrane region" description="Helical" evidence="3">
    <location>
        <begin position="54"/>
        <end position="72"/>
    </location>
</feature>
<feature type="transmembrane region" description="Helical" evidence="3">
    <location>
        <begin position="143"/>
        <end position="165"/>
    </location>
</feature>
<keyword evidence="3" id="KW-0812">Transmembrane</keyword>
<dbReference type="STRING" id="706434.HMPREF9429_00914"/>
<keyword evidence="2 3" id="KW-0472">Membrane</keyword>
<comment type="caution">
    <text evidence="4">The sequence shown here is derived from an EMBL/GenBank/DDBJ whole genome shotgun (WGS) entry which is preliminary data.</text>
</comment>
<reference evidence="4 5" key="1">
    <citation type="submission" date="2010-08" db="EMBL/GenBank/DDBJ databases">
        <authorList>
            <person name="Weinstock G."/>
            <person name="Sodergren E."/>
            <person name="Clifton S."/>
            <person name="Fulton L."/>
            <person name="Fulton B."/>
            <person name="Courtney L."/>
            <person name="Fronick C."/>
            <person name="Harrison M."/>
            <person name="Strong C."/>
            <person name="Farmer C."/>
            <person name="Delahaunty K."/>
            <person name="Markovic C."/>
            <person name="Hall O."/>
            <person name="Minx P."/>
            <person name="Tomlinson C."/>
            <person name="Mitreva M."/>
            <person name="Hou S."/>
            <person name="Chen J."/>
            <person name="Wollam A."/>
            <person name="Pepin K.H."/>
            <person name="Johnson M."/>
            <person name="Bhonagiri V."/>
            <person name="Zhang X."/>
            <person name="Suruliraj S."/>
            <person name="Warren W."/>
            <person name="Chinwalla A."/>
            <person name="Mardis E.R."/>
            <person name="Wilson R.K."/>
        </authorList>
    </citation>
    <scope>NUCLEOTIDE SEQUENCE [LARGE SCALE GENOMIC DNA]</scope>
    <source>
        <strain evidence="4 5">F0359</strain>
    </source>
</reference>
<dbReference type="HOGENOM" id="CLU_077931_3_0_9"/>
<dbReference type="AlphaFoldDB" id="E2ZBT2"/>
<dbReference type="GO" id="GO:0005886">
    <property type="term" value="C:plasma membrane"/>
    <property type="evidence" value="ECO:0007669"/>
    <property type="project" value="UniProtKB-SubCell"/>
</dbReference>
<evidence type="ECO:0000256" key="2">
    <source>
        <dbReference type="PIRNR" id="PIRNR016661"/>
    </source>
</evidence>
<keyword evidence="2" id="KW-1003">Cell membrane</keyword>
<comment type="subcellular location">
    <subcellularLocation>
        <location evidence="2">Cell membrane</location>
        <topology evidence="2">Multi-pass membrane protein</topology>
    </subcellularLocation>
</comment>
<dbReference type="RefSeq" id="WP_006941942.1">
    <property type="nucleotide sequence ID" value="NZ_GL538208.1"/>
</dbReference>
<proteinExistence type="inferred from homology"/>
<protein>
    <recommendedName>
        <fullName evidence="2">Biotin transporter</fullName>
    </recommendedName>
</protein>
<evidence type="ECO:0000256" key="3">
    <source>
        <dbReference type="SAM" id="Phobius"/>
    </source>
</evidence>
<keyword evidence="3" id="KW-1133">Transmembrane helix</keyword>
<dbReference type="Pfam" id="PF02632">
    <property type="entry name" value="BioY"/>
    <property type="match status" value="1"/>
</dbReference>
<organism evidence="4 5">
    <name type="scientific">Megasphaera micronuciformis F0359</name>
    <dbReference type="NCBI Taxonomy" id="706434"/>
    <lineage>
        <taxon>Bacteria</taxon>
        <taxon>Bacillati</taxon>
        <taxon>Bacillota</taxon>
        <taxon>Negativicutes</taxon>
        <taxon>Veillonellales</taxon>
        <taxon>Veillonellaceae</taxon>
        <taxon>Megasphaera</taxon>
    </lineage>
</organism>
<name>E2ZBT2_9FIRM</name>
<dbReference type="GO" id="GO:0015225">
    <property type="term" value="F:biotin transmembrane transporter activity"/>
    <property type="evidence" value="ECO:0007669"/>
    <property type="project" value="UniProtKB-UniRule"/>
</dbReference>
<dbReference type="PIRSF" id="PIRSF016661">
    <property type="entry name" value="BioY"/>
    <property type="match status" value="1"/>
</dbReference>
<evidence type="ECO:0000313" key="5">
    <source>
        <dbReference type="Proteomes" id="UP000003195"/>
    </source>
</evidence>
<sequence length="181" mass="19258">MSIQKMTGVAVFAALVTVFSQMSLLIGPVPHTMQIFAVTLAGVVLGPKRGVLSIVVWELLGAFGLPVFAMAHGGLTSLLGPLVGFFIGFFIHAYVCGLTNNMRLIPAILCNILSLAVVYFLGVTGFWAEYNFLLGKAIPVSKAFAACAAPFIVFDIIKLVLAVTAGRRAVRILKKAGINLY</sequence>
<gene>
    <name evidence="4" type="ORF">HMPREF9429_00914</name>
</gene>
<feature type="transmembrane region" description="Helical" evidence="3">
    <location>
        <begin position="104"/>
        <end position="128"/>
    </location>
</feature>
<evidence type="ECO:0000256" key="1">
    <source>
        <dbReference type="ARBA" id="ARBA00010692"/>
    </source>
</evidence>
<dbReference type="PANTHER" id="PTHR34295:SF1">
    <property type="entry name" value="BIOTIN TRANSPORTER BIOY"/>
    <property type="match status" value="1"/>
</dbReference>
<dbReference type="PANTHER" id="PTHR34295">
    <property type="entry name" value="BIOTIN TRANSPORTER BIOY"/>
    <property type="match status" value="1"/>
</dbReference>
<comment type="similarity">
    <text evidence="1 2">Belongs to the BioY family.</text>
</comment>
<keyword evidence="5" id="KW-1185">Reference proteome</keyword>
<dbReference type="eggNOG" id="COG1268">
    <property type="taxonomic scope" value="Bacteria"/>
</dbReference>
<accession>E2ZBT2</accession>
<dbReference type="EMBL" id="AECS01000036">
    <property type="protein sequence ID" value="EFQ04310.1"/>
    <property type="molecule type" value="Genomic_DNA"/>
</dbReference>
<dbReference type="Gene3D" id="1.10.1760.20">
    <property type="match status" value="1"/>
</dbReference>
<keyword evidence="2" id="KW-0813">Transport</keyword>
<evidence type="ECO:0000313" key="4">
    <source>
        <dbReference type="EMBL" id="EFQ04310.1"/>
    </source>
</evidence>
<dbReference type="InterPro" id="IPR003784">
    <property type="entry name" value="BioY"/>
</dbReference>
<dbReference type="Proteomes" id="UP000003195">
    <property type="component" value="Unassembled WGS sequence"/>
</dbReference>